<name>A0A1F5EE93_9BACT</name>
<comment type="caution">
    <text evidence="2">The sequence shown here is derived from an EMBL/GenBank/DDBJ whole genome shotgun (WGS) entry which is preliminary data.</text>
</comment>
<protein>
    <recommendedName>
        <fullName evidence="1">Pyrroloquinoline quinone-dependent pyranose dehydrogenase beta-propeller domain-containing protein</fullName>
    </recommendedName>
</protein>
<dbReference type="Pfam" id="PF22807">
    <property type="entry name" value="TrAA12"/>
    <property type="match status" value="1"/>
</dbReference>
<proteinExistence type="predicted"/>
<dbReference type="Proteomes" id="UP000176451">
    <property type="component" value="Unassembled WGS sequence"/>
</dbReference>
<dbReference type="InterPro" id="IPR011042">
    <property type="entry name" value="6-blade_b-propeller_TolB-like"/>
</dbReference>
<gene>
    <name evidence="2" type="ORF">A3F08_02970</name>
</gene>
<dbReference type="Gene3D" id="2.120.10.30">
    <property type="entry name" value="TolB, C-terminal domain"/>
    <property type="match status" value="1"/>
</dbReference>
<sequence length="346" mass="38732">MPLILPNGFSITIFAKNIPNARVLIKDQESNILVSSPKEGKVFTLPDKNNDGAADENVEVISNLNEPHGLAFHPQNKNKLYIAENNQVAIYDYDLQTMKASNKKKIIDLPLGSGHSTRTIIFTPDGKLLTSIGSTCNVCNEEDNRRAKIMISNDDGSDFRPYASGLRNSVFMTINPKTREVFVTEMGRDALGDDIPPDEINIIKDGKNYGWPFCYGKQIQDTNFSNTNESKQFCQQSTPTTIDLQAHSAPLGLTFLTSKKWPSEYQNNLFVAYHGSWNRSVPTGYKIVRHKFDNKGNYLGAEDFITGWLKDRDVSGRPTGILQKDDALFIADDKAEVVYRVGIIEK</sequence>
<dbReference type="SUPFAM" id="SSF50952">
    <property type="entry name" value="Soluble quinoprotein glucose dehydrogenase"/>
    <property type="match status" value="1"/>
</dbReference>
<dbReference type="STRING" id="1797469.A3F08_02970"/>
<dbReference type="EMBL" id="MEZV01000053">
    <property type="protein sequence ID" value="OGD65742.1"/>
    <property type="molecule type" value="Genomic_DNA"/>
</dbReference>
<organism evidence="2 3">
    <name type="scientific">Candidatus Berkelbacteria bacterium RIFCSPHIGHO2_12_FULL_36_9</name>
    <dbReference type="NCBI Taxonomy" id="1797469"/>
    <lineage>
        <taxon>Bacteria</taxon>
        <taxon>Candidatus Berkelbacteria</taxon>
    </lineage>
</organism>
<dbReference type="AlphaFoldDB" id="A0A1F5EE93"/>
<dbReference type="InterPro" id="IPR054539">
    <property type="entry name" value="Beta-prop_PDH"/>
</dbReference>
<dbReference type="PANTHER" id="PTHR19328:SF53">
    <property type="entry name" value="MEMBRANE PROTEIN"/>
    <property type="match status" value="1"/>
</dbReference>
<evidence type="ECO:0000259" key="1">
    <source>
        <dbReference type="Pfam" id="PF22807"/>
    </source>
</evidence>
<accession>A0A1F5EE93</accession>
<dbReference type="PANTHER" id="PTHR19328">
    <property type="entry name" value="HEDGEHOG-INTERACTING PROTEIN"/>
    <property type="match status" value="1"/>
</dbReference>
<dbReference type="InterPro" id="IPR011041">
    <property type="entry name" value="Quinoprot_gluc/sorb_DH_b-prop"/>
</dbReference>
<evidence type="ECO:0000313" key="2">
    <source>
        <dbReference type="EMBL" id="OGD65742.1"/>
    </source>
</evidence>
<reference evidence="2 3" key="1">
    <citation type="journal article" date="2016" name="Nat. Commun.">
        <title>Thousands of microbial genomes shed light on interconnected biogeochemical processes in an aquifer system.</title>
        <authorList>
            <person name="Anantharaman K."/>
            <person name="Brown C.T."/>
            <person name="Hug L.A."/>
            <person name="Sharon I."/>
            <person name="Castelle C.J."/>
            <person name="Probst A.J."/>
            <person name="Thomas B.C."/>
            <person name="Singh A."/>
            <person name="Wilkins M.J."/>
            <person name="Karaoz U."/>
            <person name="Brodie E.L."/>
            <person name="Williams K.H."/>
            <person name="Hubbard S.S."/>
            <person name="Banfield J.F."/>
        </authorList>
    </citation>
    <scope>NUCLEOTIDE SEQUENCE [LARGE SCALE GENOMIC DNA]</scope>
</reference>
<evidence type="ECO:0000313" key="3">
    <source>
        <dbReference type="Proteomes" id="UP000176451"/>
    </source>
</evidence>
<feature type="domain" description="Pyrroloquinoline quinone-dependent pyranose dehydrogenase beta-propeller" evidence="1">
    <location>
        <begin position="6"/>
        <end position="297"/>
    </location>
</feature>